<dbReference type="Proteomes" id="UP000075901">
    <property type="component" value="Unassembled WGS sequence"/>
</dbReference>
<dbReference type="EnsemblMetazoa" id="AMAM012192-RA">
    <property type="protein sequence ID" value="AMAM012192-PA"/>
    <property type="gene ID" value="AMAM012192"/>
</dbReference>
<protein>
    <submittedName>
        <fullName evidence="3">Uncharacterized protein</fullName>
    </submittedName>
</protein>
<keyword evidence="2" id="KW-0732">Signal</keyword>
<feature type="signal peptide" evidence="2">
    <location>
        <begin position="1"/>
        <end position="19"/>
    </location>
</feature>
<proteinExistence type="predicted"/>
<reference evidence="3" key="2">
    <citation type="submission" date="2020-05" db="UniProtKB">
        <authorList>
            <consortium name="EnsemblMetazoa"/>
        </authorList>
    </citation>
    <scope>IDENTIFICATION</scope>
    <source>
        <strain evidence="3">maculatus3</strain>
    </source>
</reference>
<dbReference type="AlphaFoldDB" id="A0A182SRY0"/>
<evidence type="ECO:0000256" key="1">
    <source>
        <dbReference type="SAM" id="MobiDB-lite"/>
    </source>
</evidence>
<name>A0A182SRY0_9DIPT</name>
<evidence type="ECO:0000313" key="4">
    <source>
        <dbReference type="Proteomes" id="UP000075901"/>
    </source>
</evidence>
<keyword evidence="4" id="KW-1185">Reference proteome</keyword>
<organism evidence="3 4">
    <name type="scientific">Anopheles maculatus</name>
    <dbReference type="NCBI Taxonomy" id="74869"/>
    <lineage>
        <taxon>Eukaryota</taxon>
        <taxon>Metazoa</taxon>
        <taxon>Ecdysozoa</taxon>
        <taxon>Arthropoda</taxon>
        <taxon>Hexapoda</taxon>
        <taxon>Insecta</taxon>
        <taxon>Pterygota</taxon>
        <taxon>Neoptera</taxon>
        <taxon>Endopterygota</taxon>
        <taxon>Diptera</taxon>
        <taxon>Nematocera</taxon>
        <taxon>Culicoidea</taxon>
        <taxon>Culicidae</taxon>
        <taxon>Anophelinae</taxon>
        <taxon>Anopheles</taxon>
        <taxon>Anopheles maculatus group</taxon>
    </lineage>
</organism>
<evidence type="ECO:0000313" key="3">
    <source>
        <dbReference type="EnsemblMetazoa" id="AMAM012192-PA"/>
    </source>
</evidence>
<accession>A0A182SRY0</accession>
<dbReference type="VEuPathDB" id="VectorBase:AMAM012192"/>
<feature type="chain" id="PRO_5008136113" evidence="2">
    <location>
        <begin position="20"/>
        <end position="121"/>
    </location>
</feature>
<sequence>MRLTVLICLYLTFLEASVGSLIYPERTLIQMLLGQGRMVTVDELIAAGESIGQPSANSAISSDLGATRFAKRKLMIDAEIAGELPPEQAVSLRKVKRKLATKKPAKRLANSRASVRPKVAG</sequence>
<evidence type="ECO:0000256" key="2">
    <source>
        <dbReference type="SAM" id="SignalP"/>
    </source>
</evidence>
<reference evidence="4" key="1">
    <citation type="submission" date="2013-09" db="EMBL/GenBank/DDBJ databases">
        <title>The Genome Sequence of Anopheles maculatus species B.</title>
        <authorList>
            <consortium name="The Broad Institute Genomics Platform"/>
            <person name="Neafsey D.E."/>
            <person name="Besansky N."/>
            <person name="Howell P."/>
            <person name="Walton C."/>
            <person name="Young S.K."/>
            <person name="Zeng Q."/>
            <person name="Gargeya S."/>
            <person name="Fitzgerald M."/>
            <person name="Haas B."/>
            <person name="Abouelleil A."/>
            <person name="Allen A.W."/>
            <person name="Alvarado L."/>
            <person name="Arachchi H.M."/>
            <person name="Berlin A.M."/>
            <person name="Chapman S.B."/>
            <person name="Gainer-Dewar J."/>
            <person name="Goldberg J."/>
            <person name="Griggs A."/>
            <person name="Gujja S."/>
            <person name="Hansen M."/>
            <person name="Howarth C."/>
            <person name="Imamovic A."/>
            <person name="Ireland A."/>
            <person name="Larimer J."/>
            <person name="McCowan C."/>
            <person name="Murphy C."/>
            <person name="Pearson M."/>
            <person name="Poon T.W."/>
            <person name="Priest M."/>
            <person name="Roberts A."/>
            <person name="Saif S."/>
            <person name="Shea T."/>
            <person name="Sisk P."/>
            <person name="Sykes S."/>
            <person name="Wortman J."/>
            <person name="Nusbaum C."/>
            <person name="Birren B."/>
        </authorList>
    </citation>
    <scope>NUCLEOTIDE SEQUENCE [LARGE SCALE GENOMIC DNA]</scope>
    <source>
        <strain evidence="4">maculatus3</strain>
    </source>
</reference>
<feature type="region of interest" description="Disordered" evidence="1">
    <location>
        <begin position="101"/>
        <end position="121"/>
    </location>
</feature>